<feature type="chain" id="PRO_5046771223" description="Peptidase S1 domain-containing protein" evidence="3">
    <location>
        <begin position="23"/>
        <end position="289"/>
    </location>
</feature>
<evidence type="ECO:0000256" key="2">
    <source>
        <dbReference type="ARBA" id="ARBA00024195"/>
    </source>
</evidence>
<dbReference type="GeneID" id="109418228"/>
<dbReference type="CDD" id="cd00190">
    <property type="entry name" value="Tryp_SPc"/>
    <property type="match status" value="1"/>
</dbReference>
<dbReference type="RefSeq" id="XP_062715580.1">
    <property type="nucleotide sequence ID" value="XM_062859596.1"/>
</dbReference>
<feature type="domain" description="Peptidase S1" evidence="4">
    <location>
        <begin position="34"/>
        <end position="281"/>
    </location>
</feature>
<reference evidence="6" key="1">
    <citation type="journal article" date="2015" name="Proc. Natl. Acad. Sci. U.S.A.">
        <title>Genome sequence of the Asian Tiger mosquito, Aedes albopictus, reveals insights into its biology, genetics, and evolution.</title>
        <authorList>
            <person name="Chen X.G."/>
            <person name="Jiang X."/>
            <person name="Gu J."/>
            <person name="Xu M."/>
            <person name="Wu Y."/>
            <person name="Deng Y."/>
            <person name="Zhang C."/>
            <person name="Bonizzoni M."/>
            <person name="Dermauw W."/>
            <person name="Vontas J."/>
            <person name="Armbruster P."/>
            <person name="Huang X."/>
            <person name="Yang Y."/>
            <person name="Zhang H."/>
            <person name="He W."/>
            <person name="Peng H."/>
            <person name="Liu Y."/>
            <person name="Wu K."/>
            <person name="Chen J."/>
            <person name="Lirakis M."/>
            <person name="Topalis P."/>
            <person name="Van Leeuwen T."/>
            <person name="Hall A.B."/>
            <person name="Jiang X."/>
            <person name="Thorpe C."/>
            <person name="Mueller R.L."/>
            <person name="Sun C."/>
            <person name="Waterhouse R.M."/>
            <person name="Yan G."/>
            <person name="Tu Z.J."/>
            <person name="Fang X."/>
            <person name="James A.A."/>
        </authorList>
    </citation>
    <scope>NUCLEOTIDE SEQUENCE [LARGE SCALE GENOMIC DNA]</scope>
    <source>
        <strain evidence="6">Foshan</strain>
    </source>
</reference>
<protein>
    <recommendedName>
        <fullName evidence="4">Peptidase S1 domain-containing protein</fullName>
    </recommendedName>
</protein>
<accession>A0ABM1Z307</accession>
<dbReference type="SMART" id="SM00020">
    <property type="entry name" value="Tryp_SPc"/>
    <property type="match status" value="1"/>
</dbReference>
<dbReference type="PANTHER" id="PTHR24252">
    <property type="entry name" value="ACROSIN-RELATED"/>
    <property type="match status" value="1"/>
</dbReference>
<evidence type="ECO:0000259" key="4">
    <source>
        <dbReference type="PROSITE" id="PS50240"/>
    </source>
</evidence>
<comment type="similarity">
    <text evidence="2">Belongs to the peptidase S1 family. CLIP subfamily.</text>
</comment>
<dbReference type="PROSITE" id="PS51257">
    <property type="entry name" value="PROKAR_LIPOPROTEIN"/>
    <property type="match status" value="1"/>
</dbReference>
<dbReference type="InterPro" id="IPR018114">
    <property type="entry name" value="TRYPSIN_HIS"/>
</dbReference>
<keyword evidence="1" id="KW-1015">Disulfide bond</keyword>
<dbReference type="Pfam" id="PF00089">
    <property type="entry name" value="Trypsin"/>
    <property type="match status" value="1"/>
</dbReference>
<proteinExistence type="inferred from homology"/>
<keyword evidence="6" id="KW-1185">Reference proteome</keyword>
<sequence length="289" mass="32023">MEPRILPWLWVIVLSSAGVCSCLGLGLKQSTAKVVGGQNASAGEFPFLVSIQWNFGNGSRAVHFCGGTIVDRYWILTAAHCRETVFADGWLEVVAGEFDLQHDEGSEQRRNVSDFLVHENREPGFVGPNDIALIKLEKPLELNDNVTTVKLDERNTPIYGMAVLPGWGSTSPFFDPVYPDKLQKAYLPVFPYDACLQYFPLFSPLEKTNFCAGELNGSVNACHRDSGGPLIQTIDEIDRLILRGIQIGIISWGALPCTAYRSPTVVTWISCFKEWVRITIETHTVDSNA</sequence>
<dbReference type="PROSITE" id="PS50240">
    <property type="entry name" value="TRYPSIN_DOM"/>
    <property type="match status" value="1"/>
</dbReference>
<reference evidence="5" key="2">
    <citation type="submission" date="2025-05" db="UniProtKB">
        <authorList>
            <consortium name="EnsemblMetazoa"/>
        </authorList>
    </citation>
    <scope>IDENTIFICATION</scope>
    <source>
        <strain evidence="5">Foshan</strain>
    </source>
</reference>
<evidence type="ECO:0000256" key="3">
    <source>
        <dbReference type="SAM" id="SignalP"/>
    </source>
</evidence>
<dbReference type="InterPro" id="IPR009003">
    <property type="entry name" value="Peptidase_S1_PA"/>
</dbReference>
<dbReference type="Gene3D" id="2.40.10.10">
    <property type="entry name" value="Trypsin-like serine proteases"/>
    <property type="match status" value="1"/>
</dbReference>
<evidence type="ECO:0000313" key="6">
    <source>
        <dbReference type="Proteomes" id="UP000069940"/>
    </source>
</evidence>
<dbReference type="PRINTS" id="PR00722">
    <property type="entry name" value="CHYMOTRYPSIN"/>
</dbReference>
<dbReference type="Proteomes" id="UP000069940">
    <property type="component" value="Unassembled WGS sequence"/>
</dbReference>
<dbReference type="PANTHER" id="PTHR24252:SF7">
    <property type="entry name" value="HYALIN"/>
    <property type="match status" value="1"/>
</dbReference>
<dbReference type="SUPFAM" id="SSF50494">
    <property type="entry name" value="Trypsin-like serine proteases"/>
    <property type="match status" value="1"/>
</dbReference>
<dbReference type="InterPro" id="IPR043504">
    <property type="entry name" value="Peptidase_S1_PA_chymotrypsin"/>
</dbReference>
<organism evidence="5 6">
    <name type="scientific">Aedes albopictus</name>
    <name type="common">Asian tiger mosquito</name>
    <name type="synonym">Stegomyia albopicta</name>
    <dbReference type="NCBI Taxonomy" id="7160"/>
    <lineage>
        <taxon>Eukaryota</taxon>
        <taxon>Metazoa</taxon>
        <taxon>Ecdysozoa</taxon>
        <taxon>Arthropoda</taxon>
        <taxon>Hexapoda</taxon>
        <taxon>Insecta</taxon>
        <taxon>Pterygota</taxon>
        <taxon>Neoptera</taxon>
        <taxon>Endopterygota</taxon>
        <taxon>Diptera</taxon>
        <taxon>Nematocera</taxon>
        <taxon>Culicoidea</taxon>
        <taxon>Culicidae</taxon>
        <taxon>Culicinae</taxon>
        <taxon>Aedini</taxon>
        <taxon>Aedes</taxon>
        <taxon>Stegomyia</taxon>
    </lineage>
</organism>
<dbReference type="EnsemblMetazoa" id="AALFPA23_014535.R21133">
    <property type="protein sequence ID" value="AALFPA23_014535.P21133"/>
    <property type="gene ID" value="AALFPA23_014535"/>
</dbReference>
<keyword evidence="3" id="KW-0732">Signal</keyword>
<dbReference type="InterPro" id="IPR001254">
    <property type="entry name" value="Trypsin_dom"/>
</dbReference>
<evidence type="ECO:0000313" key="5">
    <source>
        <dbReference type="EnsemblMetazoa" id="AALFPA23_014535.P21133"/>
    </source>
</evidence>
<feature type="signal peptide" evidence="3">
    <location>
        <begin position="1"/>
        <end position="22"/>
    </location>
</feature>
<dbReference type="InterPro" id="IPR001314">
    <property type="entry name" value="Peptidase_S1A"/>
</dbReference>
<name>A0ABM1Z307_AEDAL</name>
<evidence type="ECO:0000256" key="1">
    <source>
        <dbReference type="ARBA" id="ARBA00023157"/>
    </source>
</evidence>
<dbReference type="PROSITE" id="PS00134">
    <property type="entry name" value="TRYPSIN_HIS"/>
    <property type="match status" value="1"/>
</dbReference>